<keyword evidence="6 10" id="KW-1133">Transmembrane helix</keyword>
<evidence type="ECO:0000313" key="14">
    <source>
        <dbReference type="Proteomes" id="UP001378188"/>
    </source>
</evidence>
<keyword evidence="4 10" id="KW-0812">Transmembrane</keyword>
<feature type="domain" description="Cation efflux protein cytoplasmic" evidence="12">
    <location>
        <begin position="229"/>
        <end position="298"/>
    </location>
</feature>
<evidence type="ECO:0000256" key="1">
    <source>
        <dbReference type="ARBA" id="ARBA00004141"/>
    </source>
</evidence>
<evidence type="ECO:0000256" key="10">
    <source>
        <dbReference type="SAM" id="Phobius"/>
    </source>
</evidence>
<proteinExistence type="inferred from homology"/>
<dbReference type="GO" id="GO:0005886">
    <property type="term" value="C:plasma membrane"/>
    <property type="evidence" value="ECO:0007669"/>
    <property type="project" value="TreeGrafter"/>
</dbReference>
<dbReference type="Pfam" id="PF01545">
    <property type="entry name" value="Cation_efflux"/>
    <property type="match status" value="1"/>
</dbReference>
<comment type="subcellular location">
    <subcellularLocation>
        <location evidence="1">Membrane</location>
        <topology evidence="1">Multi-pass membrane protein</topology>
    </subcellularLocation>
</comment>
<dbReference type="NCBIfam" id="TIGR01297">
    <property type="entry name" value="CDF"/>
    <property type="match status" value="1"/>
</dbReference>
<dbReference type="InterPro" id="IPR058533">
    <property type="entry name" value="Cation_efflux_TM"/>
</dbReference>
<evidence type="ECO:0000313" key="13">
    <source>
        <dbReference type="EMBL" id="MEJ8570844.1"/>
    </source>
</evidence>
<evidence type="ECO:0000256" key="5">
    <source>
        <dbReference type="ARBA" id="ARBA00022906"/>
    </source>
</evidence>
<comment type="similarity">
    <text evidence="2">Belongs to the cation diffusion facilitator (CDF) transporter (TC 2.A.4) family. SLC30A subfamily.</text>
</comment>
<evidence type="ECO:0000256" key="4">
    <source>
        <dbReference type="ARBA" id="ARBA00022692"/>
    </source>
</evidence>
<organism evidence="13 14">
    <name type="scientific">Microbaculum marinum</name>
    <dbReference type="NCBI Taxonomy" id="1764581"/>
    <lineage>
        <taxon>Bacteria</taxon>
        <taxon>Pseudomonadati</taxon>
        <taxon>Pseudomonadota</taxon>
        <taxon>Alphaproteobacteria</taxon>
        <taxon>Hyphomicrobiales</taxon>
        <taxon>Tepidamorphaceae</taxon>
        <taxon>Microbaculum</taxon>
    </lineage>
</organism>
<keyword evidence="7" id="KW-0406">Ion transport</keyword>
<name>A0AAW9RPE3_9HYPH</name>
<evidence type="ECO:0000259" key="11">
    <source>
        <dbReference type="Pfam" id="PF01545"/>
    </source>
</evidence>
<dbReference type="InterPro" id="IPR002524">
    <property type="entry name" value="Cation_efflux"/>
</dbReference>
<dbReference type="InterPro" id="IPR027469">
    <property type="entry name" value="Cation_efflux_TMD_sf"/>
</dbReference>
<sequence length="313" mass="32660">MGAGHDHGSHGHNHGPGHVHGSANQRRLGIAALITAVFMVAEAIGGVLTGSLALVADAAHMFTDAVSLGFAWWAFRLAGADPTEKRTFGNRRLPVLVAFANAIAIFMITAFILIEAAERFQEPVTVLAGPMLVVAVAGLIANIVSFLVLMGGHKESLNVRGALIHVAGDLLGSIAAIVAAGVILATGWMPIDPILSVLVGLLILRSAIKLCRESGHILLEGTPAGLEPGRVRTVLEGHIEGVAAVRHVHVWALDENRPLITLNVVLEDDADGFRTIAAVKARIKSELGVDHTTVEIDPPDIGHGAQAPRGAAT</sequence>
<evidence type="ECO:0000259" key="12">
    <source>
        <dbReference type="Pfam" id="PF16916"/>
    </source>
</evidence>
<dbReference type="SUPFAM" id="SSF160240">
    <property type="entry name" value="Cation efflux protein cytoplasmic domain-like"/>
    <property type="match status" value="1"/>
</dbReference>
<dbReference type="PANTHER" id="PTHR11562">
    <property type="entry name" value="CATION EFFLUX PROTEIN/ ZINC TRANSPORTER"/>
    <property type="match status" value="1"/>
</dbReference>
<evidence type="ECO:0000256" key="2">
    <source>
        <dbReference type="ARBA" id="ARBA00008873"/>
    </source>
</evidence>
<feature type="transmembrane region" description="Helical" evidence="10">
    <location>
        <begin position="126"/>
        <end position="150"/>
    </location>
</feature>
<keyword evidence="5" id="KW-0862">Zinc</keyword>
<evidence type="ECO:0000256" key="7">
    <source>
        <dbReference type="ARBA" id="ARBA00023065"/>
    </source>
</evidence>
<dbReference type="PANTHER" id="PTHR11562:SF17">
    <property type="entry name" value="RE54080P-RELATED"/>
    <property type="match status" value="1"/>
</dbReference>
<keyword evidence="14" id="KW-1185">Reference proteome</keyword>
<feature type="domain" description="Cation efflux protein transmembrane" evidence="11">
    <location>
        <begin position="30"/>
        <end position="219"/>
    </location>
</feature>
<feature type="transmembrane region" description="Helical" evidence="10">
    <location>
        <begin position="28"/>
        <end position="48"/>
    </location>
</feature>
<evidence type="ECO:0000256" key="6">
    <source>
        <dbReference type="ARBA" id="ARBA00022989"/>
    </source>
</evidence>
<evidence type="ECO:0000256" key="9">
    <source>
        <dbReference type="SAM" id="MobiDB-lite"/>
    </source>
</evidence>
<dbReference type="RefSeq" id="WP_340328542.1">
    <property type="nucleotide sequence ID" value="NZ_JAZHOF010000002.1"/>
</dbReference>
<keyword evidence="5" id="KW-0864">Zinc transport</keyword>
<feature type="transmembrane region" description="Helical" evidence="10">
    <location>
        <begin position="95"/>
        <end position="114"/>
    </location>
</feature>
<dbReference type="Pfam" id="PF16916">
    <property type="entry name" value="ZT_dimer"/>
    <property type="match status" value="1"/>
</dbReference>
<feature type="transmembrane region" description="Helical" evidence="10">
    <location>
        <begin position="191"/>
        <end position="208"/>
    </location>
</feature>
<dbReference type="Proteomes" id="UP001378188">
    <property type="component" value="Unassembled WGS sequence"/>
</dbReference>
<comment type="caution">
    <text evidence="13">The sequence shown here is derived from an EMBL/GenBank/DDBJ whole genome shotgun (WGS) entry which is preliminary data.</text>
</comment>
<protein>
    <submittedName>
        <fullName evidence="13">Cation diffusion facilitator family transporter</fullName>
    </submittedName>
</protein>
<evidence type="ECO:0000256" key="8">
    <source>
        <dbReference type="ARBA" id="ARBA00023136"/>
    </source>
</evidence>
<dbReference type="Gene3D" id="1.20.1510.10">
    <property type="entry name" value="Cation efflux protein transmembrane domain"/>
    <property type="match status" value="1"/>
</dbReference>
<feature type="region of interest" description="Disordered" evidence="9">
    <location>
        <begin position="294"/>
        <end position="313"/>
    </location>
</feature>
<feature type="transmembrane region" description="Helical" evidence="10">
    <location>
        <begin position="162"/>
        <end position="185"/>
    </location>
</feature>
<keyword evidence="8 10" id="KW-0472">Membrane</keyword>
<evidence type="ECO:0000256" key="3">
    <source>
        <dbReference type="ARBA" id="ARBA00022448"/>
    </source>
</evidence>
<feature type="region of interest" description="Disordered" evidence="9">
    <location>
        <begin position="1"/>
        <end position="21"/>
    </location>
</feature>
<dbReference type="InterPro" id="IPR036837">
    <property type="entry name" value="Cation_efflux_CTD_sf"/>
</dbReference>
<accession>A0AAW9RPE3</accession>
<dbReference type="InterPro" id="IPR027470">
    <property type="entry name" value="Cation_efflux_CTD"/>
</dbReference>
<dbReference type="InterPro" id="IPR050681">
    <property type="entry name" value="CDF/SLC30A"/>
</dbReference>
<dbReference type="GO" id="GO:0005385">
    <property type="term" value="F:zinc ion transmembrane transporter activity"/>
    <property type="evidence" value="ECO:0007669"/>
    <property type="project" value="TreeGrafter"/>
</dbReference>
<dbReference type="EMBL" id="JAZHOF010000002">
    <property type="protein sequence ID" value="MEJ8570844.1"/>
    <property type="molecule type" value="Genomic_DNA"/>
</dbReference>
<dbReference type="AlphaFoldDB" id="A0AAW9RPE3"/>
<dbReference type="SUPFAM" id="SSF161111">
    <property type="entry name" value="Cation efflux protein transmembrane domain-like"/>
    <property type="match status" value="1"/>
</dbReference>
<reference evidence="13 14" key="1">
    <citation type="submission" date="2024-02" db="EMBL/GenBank/DDBJ databases">
        <title>Genome analysis and characterization of Microbaculum marinisediminis sp. nov., isolated from marine sediment.</title>
        <authorList>
            <person name="Du Z.-J."/>
            <person name="Ye Y.-Q."/>
            <person name="Zhang Z.-R."/>
            <person name="Yuan S.-M."/>
            <person name="Zhang X.-Y."/>
        </authorList>
    </citation>
    <scope>NUCLEOTIDE SEQUENCE [LARGE SCALE GENOMIC DNA]</scope>
    <source>
        <strain evidence="13 14">SDUM1044001</strain>
    </source>
</reference>
<gene>
    <name evidence="13" type="ORF">V3328_05135</name>
</gene>
<keyword evidence="3" id="KW-0813">Transport</keyword>